<keyword evidence="2" id="KW-0547">Nucleotide-binding</keyword>
<dbReference type="GO" id="GO:0005524">
    <property type="term" value="F:ATP binding"/>
    <property type="evidence" value="ECO:0007669"/>
    <property type="project" value="UniProtKB-KW"/>
</dbReference>
<dbReference type="GO" id="GO:0016887">
    <property type="term" value="F:ATP hydrolysis activity"/>
    <property type="evidence" value="ECO:0007669"/>
    <property type="project" value="InterPro"/>
</dbReference>
<dbReference type="SUPFAM" id="SSF52540">
    <property type="entry name" value="P-loop containing nucleoside triphosphate hydrolases"/>
    <property type="match status" value="1"/>
</dbReference>
<keyword evidence="3" id="KW-0067">ATP-binding</keyword>
<feature type="domain" description="ABC transporter" evidence="5">
    <location>
        <begin position="2"/>
        <end position="238"/>
    </location>
</feature>
<keyword evidence="7" id="KW-1185">Reference proteome</keyword>
<evidence type="ECO:0000256" key="1">
    <source>
        <dbReference type="ARBA" id="ARBA00022448"/>
    </source>
</evidence>
<dbReference type="AlphaFoldDB" id="W6RVG8"/>
<dbReference type="KEGG" id="clt:CM240_1159"/>
<accession>W6RVG8</accession>
<gene>
    <name evidence="6" type="ORF">CM240_1159</name>
</gene>
<dbReference type="RefSeq" id="WP_044037309.1">
    <property type="nucleotide sequence ID" value="NZ_HG917868.1"/>
</dbReference>
<dbReference type="OrthoDB" id="9799337at2"/>
<evidence type="ECO:0000256" key="4">
    <source>
        <dbReference type="ARBA" id="ARBA00022967"/>
    </source>
</evidence>
<dbReference type="InterPro" id="IPR027417">
    <property type="entry name" value="P-loop_NTPase"/>
</dbReference>
<protein>
    <submittedName>
        <fullName evidence="6">ABC transporter family protein</fullName>
    </submittedName>
</protein>
<organism evidence="6 7">
    <name type="scientific">Clostridium bornimense</name>
    <dbReference type="NCBI Taxonomy" id="1216932"/>
    <lineage>
        <taxon>Bacteria</taxon>
        <taxon>Bacillati</taxon>
        <taxon>Bacillota</taxon>
        <taxon>Clostridia</taxon>
        <taxon>Eubacteriales</taxon>
        <taxon>Clostridiaceae</taxon>
        <taxon>Clostridium</taxon>
    </lineage>
</organism>
<evidence type="ECO:0000259" key="5">
    <source>
        <dbReference type="PROSITE" id="PS50893"/>
    </source>
</evidence>
<dbReference type="PROSITE" id="PS00211">
    <property type="entry name" value="ABC_TRANSPORTER_1"/>
    <property type="match status" value="1"/>
</dbReference>
<dbReference type="eggNOG" id="COG1120">
    <property type="taxonomic scope" value="Bacteria"/>
</dbReference>
<dbReference type="SMART" id="SM00382">
    <property type="entry name" value="AAA"/>
    <property type="match status" value="1"/>
</dbReference>
<dbReference type="Gene3D" id="3.40.50.300">
    <property type="entry name" value="P-loop containing nucleotide triphosphate hydrolases"/>
    <property type="match status" value="1"/>
</dbReference>
<keyword evidence="1" id="KW-0813">Transport</keyword>
<dbReference type="InterPro" id="IPR017871">
    <property type="entry name" value="ABC_transporter-like_CS"/>
</dbReference>
<dbReference type="Pfam" id="PF00005">
    <property type="entry name" value="ABC_tran"/>
    <property type="match status" value="1"/>
</dbReference>
<keyword evidence="4" id="KW-1278">Translocase</keyword>
<dbReference type="FunFam" id="3.40.50.300:FF:000134">
    <property type="entry name" value="Iron-enterobactin ABC transporter ATP-binding protein"/>
    <property type="match status" value="1"/>
</dbReference>
<dbReference type="PROSITE" id="PS50893">
    <property type="entry name" value="ABC_TRANSPORTER_2"/>
    <property type="match status" value="1"/>
</dbReference>
<evidence type="ECO:0000313" key="6">
    <source>
        <dbReference type="EMBL" id="CDM68323.1"/>
    </source>
</evidence>
<evidence type="ECO:0000256" key="3">
    <source>
        <dbReference type="ARBA" id="ARBA00022840"/>
    </source>
</evidence>
<dbReference type="Proteomes" id="UP000019426">
    <property type="component" value="Chromosome M2/40_rep1"/>
</dbReference>
<dbReference type="HOGENOM" id="CLU_000604_1_11_9"/>
<dbReference type="PATRIC" id="fig|1216932.3.peg.1150"/>
<dbReference type="CDD" id="cd03214">
    <property type="entry name" value="ABC_Iron-Siderophores_B12_Hemin"/>
    <property type="match status" value="1"/>
</dbReference>
<dbReference type="PANTHER" id="PTHR42794">
    <property type="entry name" value="HEMIN IMPORT ATP-BINDING PROTEIN HMUV"/>
    <property type="match status" value="1"/>
</dbReference>
<dbReference type="InterPro" id="IPR003593">
    <property type="entry name" value="AAA+_ATPase"/>
</dbReference>
<dbReference type="PANTHER" id="PTHR42794:SF1">
    <property type="entry name" value="HEMIN IMPORT ATP-BINDING PROTEIN HMUV"/>
    <property type="match status" value="1"/>
</dbReference>
<sequence length="254" mass="29000">MLEVTSLYCGYDKEMIIKNVSFVANRKENLCIVGPNGSGKSTLLKSIGNLLGYKGRITLDNTDINTFTRSDLAKRIAILSQISTIHFPYTIYETVALGRYAHMKNSRLSLNKEDKDIIFESLRMVGLLEIKDTYINNLSGGQLQRVFLARTFAQNPEVILLDEPTNHLDLKYQIEILEYLKKWSEENDKILISVLHDLNLVNIFSDKVIVLNNGEIAEIGDTKKVLSSKMLNEAYNMDIRNFMINSLKKWEGNK</sequence>
<dbReference type="EMBL" id="HG917868">
    <property type="protein sequence ID" value="CDM68323.1"/>
    <property type="molecule type" value="Genomic_DNA"/>
</dbReference>
<dbReference type="InterPro" id="IPR003439">
    <property type="entry name" value="ABC_transporter-like_ATP-bd"/>
</dbReference>
<proteinExistence type="predicted"/>
<evidence type="ECO:0000256" key="2">
    <source>
        <dbReference type="ARBA" id="ARBA00022741"/>
    </source>
</evidence>
<reference evidence="6 7" key="1">
    <citation type="submission" date="2013-11" db="EMBL/GenBank/DDBJ databases">
        <title>Complete genome sequence of Clostridum sp. M2/40.</title>
        <authorList>
            <person name="Wibberg D."/>
            <person name="Puehler A."/>
            <person name="Schlueter A."/>
        </authorList>
    </citation>
    <scope>NUCLEOTIDE SEQUENCE [LARGE SCALE GENOMIC DNA]</scope>
    <source>
        <strain evidence="7">M2/40</strain>
    </source>
</reference>
<name>W6RVG8_9CLOT</name>
<evidence type="ECO:0000313" key="7">
    <source>
        <dbReference type="Proteomes" id="UP000019426"/>
    </source>
</evidence>
<dbReference type="STRING" id="1216932.CM240_1159"/>